<keyword evidence="2" id="KW-1185">Reference proteome</keyword>
<reference evidence="1 2" key="1">
    <citation type="submission" date="2015-05" db="EMBL/GenBank/DDBJ databases">
        <title>Draft genome sequence of Lampropedia sp. CT6, isolated from the microbial mat of a hot water spring, located at Manikaran, India.</title>
        <authorList>
            <person name="Tripathi C."/>
            <person name="Rani P."/>
            <person name="Mahato N.K."/>
            <person name="Lal R."/>
        </authorList>
    </citation>
    <scope>NUCLEOTIDE SEQUENCE [LARGE SCALE GENOMIC DNA]</scope>
    <source>
        <strain evidence="1 2">CT6</strain>
    </source>
</reference>
<proteinExistence type="predicted"/>
<dbReference type="Proteomes" id="UP000050580">
    <property type="component" value="Unassembled WGS sequence"/>
</dbReference>
<protein>
    <submittedName>
        <fullName evidence="1">Uncharacterized protein</fullName>
    </submittedName>
</protein>
<name>A0A0U1Q024_9BURK</name>
<organism evidence="1 2">
    <name type="scientific">Lampropedia cohaerens</name>
    <dbReference type="NCBI Taxonomy" id="1610491"/>
    <lineage>
        <taxon>Bacteria</taxon>
        <taxon>Pseudomonadati</taxon>
        <taxon>Pseudomonadota</taxon>
        <taxon>Betaproteobacteria</taxon>
        <taxon>Burkholderiales</taxon>
        <taxon>Comamonadaceae</taxon>
        <taxon>Lampropedia</taxon>
    </lineage>
</organism>
<dbReference type="EMBL" id="LBNQ01000022">
    <property type="protein sequence ID" value="KKW68113.1"/>
    <property type="molecule type" value="Genomic_DNA"/>
</dbReference>
<evidence type="ECO:0000313" key="2">
    <source>
        <dbReference type="Proteomes" id="UP000050580"/>
    </source>
</evidence>
<sequence>MELRPRAGVLAPPQHAILILQDDLATFPVIIENEEVANDYAIATFENHNKVVTRSLEALDELRADGELNHRSRIKSNIFCRQLSDRTVRLAYYLCH</sequence>
<gene>
    <name evidence="1" type="ORF">AAV94_06425</name>
</gene>
<evidence type="ECO:0000313" key="1">
    <source>
        <dbReference type="EMBL" id="KKW68113.1"/>
    </source>
</evidence>
<comment type="caution">
    <text evidence="1">The sequence shown here is derived from an EMBL/GenBank/DDBJ whole genome shotgun (WGS) entry which is preliminary data.</text>
</comment>
<accession>A0A0U1Q024</accession>
<dbReference type="AlphaFoldDB" id="A0A0U1Q024"/>